<feature type="transmembrane region" description="Helical" evidence="1">
    <location>
        <begin position="216"/>
        <end position="233"/>
    </location>
</feature>
<dbReference type="GO" id="GO:0016746">
    <property type="term" value="F:acyltransferase activity"/>
    <property type="evidence" value="ECO:0007669"/>
    <property type="project" value="UniProtKB-KW"/>
</dbReference>
<dbReference type="Pfam" id="PF01757">
    <property type="entry name" value="Acyl_transf_3"/>
    <property type="match status" value="2"/>
</dbReference>
<evidence type="ECO:0000313" key="4">
    <source>
        <dbReference type="Proteomes" id="UP001500547"/>
    </source>
</evidence>
<feature type="transmembrane region" description="Helical" evidence="1">
    <location>
        <begin position="329"/>
        <end position="351"/>
    </location>
</feature>
<evidence type="ECO:0000256" key="1">
    <source>
        <dbReference type="SAM" id="Phobius"/>
    </source>
</evidence>
<keyword evidence="3" id="KW-0012">Acyltransferase</keyword>
<dbReference type="PANTHER" id="PTHR23028:SF53">
    <property type="entry name" value="ACYL_TRANSF_3 DOMAIN-CONTAINING PROTEIN"/>
    <property type="match status" value="1"/>
</dbReference>
<dbReference type="PANTHER" id="PTHR23028">
    <property type="entry name" value="ACETYLTRANSFERASE"/>
    <property type="match status" value="1"/>
</dbReference>
<proteinExistence type="predicted"/>
<organism evidence="3 4">
    <name type="scientific">Viridibacterium curvum</name>
    <dbReference type="NCBI Taxonomy" id="1101404"/>
    <lineage>
        <taxon>Bacteria</taxon>
        <taxon>Pseudomonadati</taxon>
        <taxon>Pseudomonadota</taxon>
        <taxon>Betaproteobacteria</taxon>
        <taxon>Rhodocyclales</taxon>
        <taxon>Rhodocyclaceae</taxon>
        <taxon>Viridibacterium</taxon>
    </lineage>
</organism>
<comment type="caution">
    <text evidence="3">The sequence shown here is derived from an EMBL/GenBank/DDBJ whole genome shotgun (WGS) entry which is preliminary data.</text>
</comment>
<protein>
    <submittedName>
        <fullName evidence="3">Acyltransferase</fullName>
    </submittedName>
</protein>
<feature type="domain" description="Acyltransferase 3" evidence="2">
    <location>
        <begin position="11"/>
        <end position="77"/>
    </location>
</feature>
<feature type="transmembrane region" description="Helical" evidence="1">
    <location>
        <begin position="270"/>
        <end position="286"/>
    </location>
</feature>
<gene>
    <name evidence="3" type="ORF">GCM10025770_20360</name>
</gene>
<dbReference type="Proteomes" id="UP001500547">
    <property type="component" value="Unassembled WGS sequence"/>
</dbReference>
<evidence type="ECO:0000259" key="2">
    <source>
        <dbReference type="Pfam" id="PF01757"/>
    </source>
</evidence>
<reference evidence="4" key="1">
    <citation type="journal article" date="2019" name="Int. J. Syst. Evol. Microbiol.">
        <title>The Global Catalogue of Microorganisms (GCM) 10K type strain sequencing project: providing services to taxonomists for standard genome sequencing and annotation.</title>
        <authorList>
            <consortium name="The Broad Institute Genomics Platform"/>
            <consortium name="The Broad Institute Genome Sequencing Center for Infectious Disease"/>
            <person name="Wu L."/>
            <person name="Ma J."/>
        </authorList>
    </citation>
    <scope>NUCLEOTIDE SEQUENCE [LARGE SCALE GENOMIC DNA]</scope>
    <source>
        <strain evidence="4">JCM 18715</strain>
    </source>
</reference>
<feature type="transmembrane region" description="Helical" evidence="1">
    <location>
        <begin position="12"/>
        <end position="30"/>
    </location>
</feature>
<dbReference type="InterPro" id="IPR002656">
    <property type="entry name" value="Acyl_transf_3_dom"/>
</dbReference>
<keyword evidence="1" id="KW-1133">Transmembrane helix</keyword>
<accession>A0ABP9QPH8</accession>
<keyword evidence="1" id="KW-0472">Membrane</keyword>
<evidence type="ECO:0000313" key="3">
    <source>
        <dbReference type="EMBL" id="GAA5165207.1"/>
    </source>
</evidence>
<feature type="transmembrane region" description="Helical" evidence="1">
    <location>
        <begin position="191"/>
        <end position="209"/>
    </location>
</feature>
<keyword evidence="1" id="KW-0812">Transmembrane</keyword>
<feature type="transmembrane region" description="Helical" evidence="1">
    <location>
        <begin position="50"/>
        <end position="73"/>
    </location>
</feature>
<sequence>MHAESGKARFAGIDLLRGIACLSVLLFHYLSRGPAGGWMQGLDAPLLEGVARYGYLGVHLFFIISGFVILWSIQPEPPARPFGASPFHGILRTGCRLRGRGAMLHEFPTTPPEGAREALGRPGGFPVEATPRSFIASRVARLYPAFWVAVPLTALVVWWGQDARLAVPLSHAIGNLTMFAHWLGLKFVDDAYWSLAVELHFYIYVWLVLRFKALRWLEALLAAWLLVSAINWLRPMYPVEFWLNAKWAPFFAAGCVLFRVRSEGWSRSRNALLLASWLLAVAYAWVESRRSLSATQPFNPVVVASLVTLMFAAMTAITQGWLRVPGTRWITLAGALTYPVYLLHENIGYVLHAALRGATGNAWLALLLVVASVLTASWCIHRGVERPLAPRLRRLVDGKSGNGM</sequence>
<dbReference type="InterPro" id="IPR050879">
    <property type="entry name" value="Acyltransferase_3"/>
</dbReference>
<feature type="transmembrane region" description="Helical" evidence="1">
    <location>
        <begin position="239"/>
        <end position="258"/>
    </location>
</feature>
<dbReference type="RefSeq" id="WP_345532830.1">
    <property type="nucleotide sequence ID" value="NZ_BAABLD010000008.1"/>
</dbReference>
<feature type="transmembrane region" description="Helical" evidence="1">
    <location>
        <begin position="142"/>
        <end position="160"/>
    </location>
</feature>
<feature type="transmembrane region" description="Helical" evidence="1">
    <location>
        <begin position="298"/>
        <end position="317"/>
    </location>
</feature>
<feature type="domain" description="Acyltransferase 3" evidence="2">
    <location>
        <begin position="132"/>
        <end position="381"/>
    </location>
</feature>
<feature type="transmembrane region" description="Helical" evidence="1">
    <location>
        <begin position="363"/>
        <end position="384"/>
    </location>
</feature>
<dbReference type="EMBL" id="BAABLD010000008">
    <property type="protein sequence ID" value="GAA5165207.1"/>
    <property type="molecule type" value="Genomic_DNA"/>
</dbReference>
<name>A0ABP9QPH8_9RHOO</name>
<keyword evidence="3" id="KW-0808">Transferase</keyword>
<keyword evidence="4" id="KW-1185">Reference proteome</keyword>